<keyword evidence="3" id="KW-0804">Transcription</keyword>
<keyword evidence="2" id="KW-0805">Transcription regulation</keyword>
<dbReference type="GO" id="GO:0003700">
    <property type="term" value="F:DNA-binding transcription factor activity"/>
    <property type="evidence" value="ECO:0007669"/>
    <property type="project" value="TreeGrafter"/>
</dbReference>
<name>A0AAE1K5H6_9FABA</name>
<evidence type="ECO:0000256" key="3">
    <source>
        <dbReference type="ARBA" id="ARBA00023163"/>
    </source>
</evidence>
<dbReference type="GO" id="GO:0005634">
    <property type="term" value="C:nucleus"/>
    <property type="evidence" value="ECO:0007669"/>
    <property type="project" value="UniProtKB-SubCell"/>
</dbReference>
<dbReference type="PROSITE" id="PS50888">
    <property type="entry name" value="BHLH"/>
    <property type="match status" value="1"/>
</dbReference>
<evidence type="ECO:0000313" key="8">
    <source>
        <dbReference type="Proteomes" id="UP001293593"/>
    </source>
</evidence>
<evidence type="ECO:0000256" key="4">
    <source>
        <dbReference type="ARBA" id="ARBA00023242"/>
    </source>
</evidence>
<dbReference type="SUPFAM" id="SSF47459">
    <property type="entry name" value="HLH, helix-loop-helix DNA-binding domain"/>
    <property type="match status" value="1"/>
</dbReference>
<dbReference type="GO" id="GO:0046983">
    <property type="term" value="F:protein dimerization activity"/>
    <property type="evidence" value="ECO:0007669"/>
    <property type="project" value="InterPro"/>
</dbReference>
<evidence type="ECO:0000313" key="7">
    <source>
        <dbReference type="EMBL" id="KAK4264560.1"/>
    </source>
</evidence>
<organism evidence="7 8">
    <name type="scientific">Acacia crassicarpa</name>
    <name type="common">northern wattle</name>
    <dbReference type="NCBI Taxonomy" id="499986"/>
    <lineage>
        <taxon>Eukaryota</taxon>
        <taxon>Viridiplantae</taxon>
        <taxon>Streptophyta</taxon>
        <taxon>Embryophyta</taxon>
        <taxon>Tracheophyta</taxon>
        <taxon>Spermatophyta</taxon>
        <taxon>Magnoliopsida</taxon>
        <taxon>eudicotyledons</taxon>
        <taxon>Gunneridae</taxon>
        <taxon>Pentapetalae</taxon>
        <taxon>rosids</taxon>
        <taxon>fabids</taxon>
        <taxon>Fabales</taxon>
        <taxon>Fabaceae</taxon>
        <taxon>Caesalpinioideae</taxon>
        <taxon>mimosoid clade</taxon>
        <taxon>Acacieae</taxon>
        <taxon>Acacia</taxon>
    </lineage>
</organism>
<dbReference type="Proteomes" id="UP001293593">
    <property type="component" value="Unassembled WGS sequence"/>
</dbReference>
<dbReference type="SMART" id="SM00353">
    <property type="entry name" value="HLH"/>
    <property type="match status" value="1"/>
</dbReference>
<sequence>MAAFSHCSFLLSPSCDQPLLNSTPHHHHTHPSSSNETDTNQSSGMTVNDHDEPPSVPKTHSVAAADTSMLGIAKKKKKNKKENYKNGPSKEGREGRNKKQKKSINGNAVVKQEEKAKITKEPPTGYIHVRARRGEATDSHSLAERVRRERISERMRMLQRLVPGCDKITGKALVLDEIINYVQALQNQVEFLTMKLASVNSNMYGDFTMGQDTLMGAPERLNSDASPLLPPVPQCSINEAPNFADDYSSATFFLQGGRSNNNVFSSLDVVGEFWAGEEDQRKKLPNPCDFNTNLWSFQF</sequence>
<keyword evidence="8" id="KW-1185">Reference proteome</keyword>
<reference evidence="7" key="1">
    <citation type="submission" date="2023-10" db="EMBL/GenBank/DDBJ databases">
        <title>Chromosome-level genome of the transformable northern wattle, Acacia crassicarpa.</title>
        <authorList>
            <person name="Massaro I."/>
            <person name="Sinha N.R."/>
            <person name="Poethig S."/>
            <person name="Leichty A.R."/>
        </authorList>
    </citation>
    <scope>NUCLEOTIDE SEQUENCE</scope>
    <source>
        <strain evidence="7">Acra3RX</strain>
        <tissue evidence="7">Leaf</tissue>
    </source>
</reference>
<feature type="domain" description="BHLH" evidence="6">
    <location>
        <begin position="135"/>
        <end position="185"/>
    </location>
</feature>
<dbReference type="InterPro" id="IPR036638">
    <property type="entry name" value="HLH_DNA-bd_sf"/>
</dbReference>
<dbReference type="EMBL" id="JAWXYG010000008">
    <property type="protein sequence ID" value="KAK4264560.1"/>
    <property type="molecule type" value="Genomic_DNA"/>
</dbReference>
<feature type="region of interest" description="Disordered" evidence="5">
    <location>
        <begin position="15"/>
        <end position="117"/>
    </location>
</feature>
<dbReference type="PANTHER" id="PTHR12565:SF184">
    <property type="entry name" value="BHLH TRANSCRIPTION FACTOR"/>
    <property type="match status" value="1"/>
</dbReference>
<evidence type="ECO:0000256" key="5">
    <source>
        <dbReference type="SAM" id="MobiDB-lite"/>
    </source>
</evidence>
<comment type="subcellular location">
    <subcellularLocation>
        <location evidence="1">Nucleus</location>
    </subcellularLocation>
</comment>
<protein>
    <recommendedName>
        <fullName evidence="6">BHLH domain-containing protein</fullName>
    </recommendedName>
</protein>
<dbReference type="PANTHER" id="PTHR12565">
    <property type="entry name" value="STEROL REGULATORY ELEMENT-BINDING PROTEIN"/>
    <property type="match status" value="1"/>
</dbReference>
<evidence type="ECO:0000256" key="1">
    <source>
        <dbReference type="ARBA" id="ARBA00004123"/>
    </source>
</evidence>
<dbReference type="FunFam" id="4.10.280.10:FF:000002">
    <property type="entry name" value="Basic helix-loop-helix transcription factor"/>
    <property type="match status" value="1"/>
</dbReference>
<dbReference type="InterPro" id="IPR024097">
    <property type="entry name" value="bHLH_ZIP_TF"/>
</dbReference>
<feature type="compositionally biased region" description="Polar residues" evidence="5">
    <location>
        <begin position="35"/>
        <end position="46"/>
    </location>
</feature>
<comment type="caution">
    <text evidence="7">The sequence shown here is derived from an EMBL/GenBank/DDBJ whole genome shotgun (WGS) entry which is preliminary data.</text>
</comment>
<gene>
    <name evidence="7" type="ORF">QN277_025719</name>
</gene>
<evidence type="ECO:0000256" key="2">
    <source>
        <dbReference type="ARBA" id="ARBA00023015"/>
    </source>
</evidence>
<dbReference type="CDD" id="cd18919">
    <property type="entry name" value="bHLH_AtBPE_like"/>
    <property type="match status" value="1"/>
</dbReference>
<evidence type="ECO:0000259" key="6">
    <source>
        <dbReference type="PROSITE" id="PS50888"/>
    </source>
</evidence>
<accession>A0AAE1K5H6</accession>
<dbReference type="Gene3D" id="4.10.280.10">
    <property type="entry name" value="Helix-loop-helix DNA-binding domain"/>
    <property type="match status" value="1"/>
</dbReference>
<proteinExistence type="predicted"/>
<keyword evidence="4" id="KW-0539">Nucleus</keyword>
<dbReference type="Pfam" id="PF00010">
    <property type="entry name" value="HLH"/>
    <property type="match status" value="1"/>
</dbReference>
<dbReference type="AlphaFoldDB" id="A0AAE1K5H6"/>
<dbReference type="InterPro" id="IPR011598">
    <property type="entry name" value="bHLH_dom"/>
</dbReference>
<feature type="compositionally biased region" description="Basic and acidic residues" evidence="5">
    <location>
        <begin position="81"/>
        <end position="97"/>
    </location>
</feature>